<dbReference type="AlphaFoldDB" id="A0AAW3T269"/>
<dbReference type="EMBL" id="JACGXP010000001">
    <property type="protein sequence ID" value="MBA8989549.1"/>
    <property type="molecule type" value="Genomic_DNA"/>
</dbReference>
<keyword evidence="1" id="KW-1133">Transmembrane helix</keyword>
<dbReference type="Proteomes" id="UP000590225">
    <property type="component" value="Unassembled WGS sequence"/>
</dbReference>
<sequence>MQDPQDFQLGRQTAQDLYRPKLPYRAPEHSEAVARPRTADGDGGQITMGIPYDAPGFGAGASDGEPVTRLGLVWRVVASLVLAAVGVNAVVQIVRMLAQDAPAWVGALGMAVVAMLALAYPVVNLVRLVRAARRRRQRPAA</sequence>
<protein>
    <submittedName>
        <fullName evidence="2">Uncharacterized protein</fullName>
    </submittedName>
</protein>
<feature type="transmembrane region" description="Helical" evidence="1">
    <location>
        <begin position="103"/>
        <end position="126"/>
    </location>
</feature>
<evidence type="ECO:0000256" key="1">
    <source>
        <dbReference type="SAM" id="Phobius"/>
    </source>
</evidence>
<keyword evidence="1" id="KW-0812">Transmembrane</keyword>
<proteinExistence type="predicted"/>
<evidence type="ECO:0000313" key="3">
    <source>
        <dbReference type="Proteomes" id="UP000590225"/>
    </source>
</evidence>
<feature type="transmembrane region" description="Helical" evidence="1">
    <location>
        <begin position="72"/>
        <end position="91"/>
    </location>
</feature>
<reference evidence="2 3" key="1">
    <citation type="submission" date="2020-07" db="EMBL/GenBank/DDBJ databases">
        <title>Above-ground endophytic microbial communities from plants in different locations in the United States.</title>
        <authorList>
            <person name="Frank C."/>
        </authorList>
    </citation>
    <scope>NUCLEOTIDE SEQUENCE [LARGE SCALE GENOMIC DNA]</scope>
    <source>
        <strain evidence="2 3">WPL5_2</strain>
    </source>
</reference>
<gene>
    <name evidence="2" type="ORF">FHW23_000781</name>
</gene>
<dbReference type="RefSeq" id="WP_182515217.1">
    <property type="nucleotide sequence ID" value="NZ_JACGXP010000001.1"/>
</dbReference>
<accession>A0AAW3T269</accession>
<evidence type="ECO:0000313" key="2">
    <source>
        <dbReference type="EMBL" id="MBA8989549.1"/>
    </source>
</evidence>
<organism evidence="2 3">
    <name type="scientific">Curtobacterium pusillum</name>
    <dbReference type="NCBI Taxonomy" id="69373"/>
    <lineage>
        <taxon>Bacteria</taxon>
        <taxon>Bacillati</taxon>
        <taxon>Actinomycetota</taxon>
        <taxon>Actinomycetes</taxon>
        <taxon>Micrococcales</taxon>
        <taxon>Microbacteriaceae</taxon>
        <taxon>Curtobacterium</taxon>
    </lineage>
</organism>
<name>A0AAW3T269_9MICO</name>
<comment type="caution">
    <text evidence="2">The sequence shown here is derived from an EMBL/GenBank/DDBJ whole genome shotgun (WGS) entry which is preliminary data.</text>
</comment>
<keyword evidence="1" id="KW-0472">Membrane</keyword>